<accession>A0A9D1JK49</accession>
<organism evidence="4 5">
    <name type="scientific">Candidatus Limivivens intestinipullorum</name>
    <dbReference type="NCBI Taxonomy" id="2840858"/>
    <lineage>
        <taxon>Bacteria</taxon>
        <taxon>Bacillati</taxon>
        <taxon>Bacillota</taxon>
        <taxon>Clostridia</taxon>
        <taxon>Lachnospirales</taxon>
        <taxon>Lachnospiraceae</taxon>
        <taxon>Lachnospiraceae incertae sedis</taxon>
        <taxon>Candidatus Limivivens</taxon>
    </lineage>
</organism>
<dbReference type="GO" id="GO:0003700">
    <property type="term" value="F:DNA-binding transcription factor activity"/>
    <property type="evidence" value="ECO:0007669"/>
    <property type="project" value="InterPro"/>
</dbReference>
<keyword evidence="2" id="KW-0804">Transcription</keyword>
<sequence length="411" mass="46005">MNIPYLTQHISRHLHTIVRSVCLSTGAVFASFCARKDFPDPCLTPEILAACLKQTGDLPLLFSLNQQAVYAIVPLAEAGCPRQFCSVKEKPSNLGCQADEARCSCGKSALVIGPVRFPSSLCLHVQEAVPPFPPDFLDAVPVCGFSDFSMDILLACNLFRSSPVAPDDLTAANCLNSHIREELAKDYSSALFDSRESRRVHNPYDQEIREFTSIEQGDLQSLRQSLAEDYPGQIGTLAKDEIRHQKNLGIVVVTLASRAAIRGGLLPEISFSMSDLFIQKLEEISDPVVLDHMMRQFEFQYAQAVADLRARRPEKQAEPPHITRCKDYIFLASEGITISRFILNEKISLTKNLLTYSSYTYSEIAAYLGFSSQSHLGKSFKTETGMTLRQYRLKFGMREFRDDPSLKEKRT</sequence>
<dbReference type="AlphaFoldDB" id="A0A9D1JK49"/>
<dbReference type="SUPFAM" id="SSF46689">
    <property type="entry name" value="Homeodomain-like"/>
    <property type="match status" value="1"/>
</dbReference>
<dbReference type="Gene3D" id="1.10.10.60">
    <property type="entry name" value="Homeodomain-like"/>
    <property type="match status" value="1"/>
</dbReference>
<dbReference type="Proteomes" id="UP000823935">
    <property type="component" value="Unassembled WGS sequence"/>
</dbReference>
<dbReference type="PROSITE" id="PS01124">
    <property type="entry name" value="HTH_ARAC_FAMILY_2"/>
    <property type="match status" value="1"/>
</dbReference>
<comment type="caution">
    <text evidence="4">The sequence shown here is derived from an EMBL/GenBank/DDBJ whole genome shotgun (WGS) entry which is preliminary data.</text>
</comment>
<reference evidence="4" key="2">
    <citation type="journal article" date="2021" name="PeerJ">
        <title>Extensive microbial diversity within the chicken gut microbiome revealed by metagenomics and culture.</title>
        <authorList>
            <person name="Gilroy R."/>
            <person name="Ravi A."/>
            <person name="Getino M."/>
            <person name="Pursley I."/>
            <person name="Horton D.L."/>
            <person name="Alikhan N.F."/>
            <person name="Baker D."/>
            <person name="Gharbi K."/>
            <person name="Hall N."/>
            <person name="Watson M."/>
            <person name="Adriaenssens E.M."/>
            <person name="Foster-Nyarko E."/>
            <person name="Jarju S."/>
            <person name="Secka A."/>
            <person name="Antonio M."/>
            <person name="Oren A."/>
            <person name="Chaudhuri R.R."/>
            <person name="La Ragione R."/>
            <person name="Hildebrand F."/>
            <person name="Pallen M.J."/>
        </authorList>
    </citation>
    <scope>NUCLEOTIDE SEQUENCE</scope>
    <source>
        <strain evidence="4">CHK190-19873</strain>
    </source>
</reference>
<protein>
    <submittedName>
        <fullName evidence="4">Helix-turn-helix domain-containing protein</fullName>
    </submittedName>
</protein>
<gene>
    <name evidence="4" type="ORF">IAB44_05515</name>
</gene>
<name>A0A9D1JK49_9FIRM</name>
<dbReference type="GO" id="GO:0043565">
    <property type="term" value="F:sequence-specific DNA binding"/>
    <property type="evidence" value="ECO:0007669"/>
    <property type="project" value="InterPro"/>
</dbReference>
<dbReference type="EMBL" id="DVIQ01000026">
    <property type="protein sequence ID" value="HIS30994.1"/>
    <property type="molecule type" value="Genomic_DNA"/>
</dbReference>
<dbReference type="SMART" id="SM00342">
    <property type="entry name" value="HTH_ARAC"/>
    <property type="match status" value="1"/>
</dbReference>
<keyword evidence="1" id="KW-0805">Transcription regulation</keyword>
<evidence type="ECO:0000256" key="1">
    <source>
        <dbReference type="ARBA" id="ARBA00023015"/>
    </source>
</evidence>
<evidence type="ECO:0000313" key="5">
    <source>
        <dbReference type="Proteomes" id="UP000823935"/>
    </source>
</evidence>
<dbReference type="InterPro" id="IPR018060">
    <property type="entry name" value="HTH_AraC"/>
</dbReference>
<evidence type="ECO:0000259" key="3">
    <source>
        <dbReference type="PROSITE" id="PS01124"/>
    </source>
</evidence>
<proteinExistence type="predicted"/>
<dbReference type="InterPro" id="IPR009057">
    <property type="entry name" value="Homeodomain-like_sf"/>
</dbReference>
<reference evidence="4" key="1">
    <citation type="submission" date="2020-10" db="EMBL/GenBank/DDBJ databases">
        <authorList>
            <person name="Gilroy R."/>
        </authorList>
    </citation>
    <scope>NUCLEOTIDE SEQUENCE</scope>
    <source>
        <strain evidence="4">CHK190-19873</strain>
    </source>
</reference>
<dbReference type="Pfam" id="PF12833">
    <property type="entry name" value="HTH_18"/>
    <property type="match status" value="1"/>
</dbReference>
<evidence type="ECO:0000256" key="2">
    <source>
        <dbReference type="ARBA" id="ARBA00023163"/>
    </source>
</evidence>
<evidence type="ECO:0000313" key="4">
    <source>
        <dbReference type="EMBL" id="HIS30994.1"/>
    </source>
</evidence>
<feature type="domain" description="HTH araC/xylS-type" evidence="3">
    <location>
        <begin position="330"/>
        <end position="394"/>
    </location>
</feature>